<feature type="domain" description="HTH araC/xylS-type" evidence="4">
    <location>
        <begin position="192"/>
        <end position="290"/>
    </location>
</feature>
<dbReference type="InterPro" id="IPR018060">
    <property type="entry name" value="HTH_AraC"/>
</dbReference>
<dbReference type="RefSeq" id="WP_027033663.1">
    <property type="nucleotide sequence ID" value="NZ_CP033367.1"/>
</dbReference>
<dbReference type="PANTHER" id="PTHR46796:SF6">
    <property type="entry name" value="ARAC SUBFAMILY"/>
    <property type="match status" value="1"/>
</dbReference>
<dbReference type="GO" id="GO:0003700">
    <property type="term" value="F:DNA-binding transcription factor activity"/>
    <property type="evidence" value="ECO:0007669"/>
    <property type="project" value="InterPro"/>
</dbReference>
<gene>
    <name evidence="5" type="ORF">EB235_31070</name>
</gene>
<proteinExistence type="predicted"/>
<dbReference type="Pfam" id="PF12833">
    <property type="entry name" value="HTH_18"/>
    <property type="match status" value="1"/>
</dbReference>
<dbReference type="PROSITE" id="PS00041">
    <property type="entry name" value="HTH_ARAC_FAMILY_1"/>
    <property type="match status" value="1"/>
</dbReference>
<keyword evidence="3" id="KW-0804">Transcription</keyword>
<name>A0A6M7X1P9_RHILI</name>
<evidence type="ECO:0000256" key="3">
    <source>
        <dbReference type="ARBA" id="ARBA00023163"/>
    </source>
</evidence>
<dbReference type="Gene3D" id="1.10.10.60">
    <property type="entry name" value="Homeodomain-like"/>
    <property type="match status" value="2"/>
</dbReference>
<protein>
    <submittedName>
        <fullName evidence="5">AraC family transcriptional regulator</fullName>
    </submittedName>
</protein>
<dbReference type="SMART" id="SM00342">
    <property type="entry name" value="HTH_ARAC"/>
    <property type="match status" value="1"/>
</dbReference>
<reference evidence="5 6" key="1">
    <citation type="submission" date="2018-10" db="EMBL/GenBank/DDBJ databases">
        <authorList>
            <person name="Perry B.J."/>
            <person name="Sullivan J.T."/>
            <person name="Murphy R.J.T."/>
            <person name="Ramsay J.P."/>
            <person name="Ronson C.W."/>
        </authorList>
    </citation>
    <scope>NUCLEOTIDE SEQUENCE [LARGE SCALE GENOMIC DNA]</scope>
    <source>
        <strain evidence="5 6">R88b</strain>
    </source>
</reference>
<sequence>MKLSTHGDRKYQSTTELVASAHFSSLRIDRRRLKPGHHEPGVCQSNELVFVLSGRTYAMQSANGVTRRRFIRPGTSCICPVGTFEKASGTTSPLECLHIYLPPILIERSAAADFDVDPAKAELVYTGALEDPKLYRMAMAFQGTRRNEIETTERLYLDGMQAALAAYLLEKYSIDRWVRPVRLPDVGYGRLDQAIDYIEAHFADDIGLAELASQAGLSEYHTARLFRLAVGVTPHRYLNFRRVQEAQKWLEKSQLSLSEIASMTGFESQAKFTQVFRNLTGLSARAYRAVRQG</sequence>
<dbReference type="InterPro" id="IPR009057">
    <property type="entry name" value="Homeodomain-like_sf"/>
</dbReference>
<dbReference type="PROSITE" id="PS01124">
    <property type="entry name" value="HTH_ARAC_FAMILY_2"/>
    <property type="match status" value="1"/>
</dbReference>
<keyword evidence="2" id="KW-0238">DNA-binding</keyword>
<evidence type="ECO:0000313" key="6">
    <source>
        <dbReference type="Proteomes" id="UP000503017"/>
    </source>
</evidence>
<dbReference type="GO" id="GO:0043565">
    <property type="term" value="F:sequence-specific DNA binding"/>
    <property type="evidence" value="ECO:0007669"/>
    <property type="project" value="InterPro"/>
</dbReference>
<dbReference type="AlphaFoldDB" id="A0A6M7X1P9"/>
<keyword evidence="1" id="KW-0805">Transcription regulation</keyword>
<dbReference type="EMBL" id="CP033367">
    <property type="protein sequence ID" value="QKD05381.1"/>
    <property type="molecule type" value="Genomic_DNA"/>
</dbReference>
<evidence type="ECO:0000313" key="5">
    <source>
        <dbReference type="EMBL" id="QKD05381.1"/>
    </source>
</evidence>
<accession>A0A6M7X1P9</accession>
<dbReference type="SUPFAM" id="SSF46689">
    <property type="entry name" value="Homeodomain-like"/>
    <property type="match status" value="2"/>
</dbReference>
<evidence type="ECO:0000259" key="4">
    <source>
        <dbReference type="PROSITE" id="PS01124"/>
    </source>
</evidence>
<evidence type="ECO:0000256" key="2">
    <source>
        <dbReference type="ARBA" id="ARBA00023125"/>
    </source>
</evidence>
<dbReference type="Proteomes" id="UP000503017">
    <property type="component" value="Chromosome"/>
</dbReference>
<organism evidence="5 6">
    <name type="scientific">Mesorhizobium loti R88b</name>
    <dbReference type="NCBI Taxonomy" id="935548"/>
    <lineage>
        <taxon>Bacteria</taxon>
        <taxon>Pseudomonadati</taxon>
        <taxon>Pseudomonadota</taxon>
        <taxon>Alphaproteobacteria</taxon>
        <taxon>Hyphomicrobiales</taxon>
        <taxon>Phyllobacteriaceae</taxon>
        <taxon>Mesorhizobium</taxon>
    </lineage>
</organism>
<evidence type="ECO:0000256" key="1">
    <source>
        <dbReference type="ARBA" id="ARBA00023015"/>
    </source>
</evidence>
<dbReference type="InterPro" id="IPR050204">
    <property type="entry name" value="AraC_XylS_family_regulators"/>
</dbReference>
<dbReference type="InterPro" id="IPR018062">
    <property type="entry name" value="HTH_AraC-typ_CS"/>
</dbReference>
<dbReference type="PANTHER" id="PTHR46796">
    <property type="entry name" value="HTH-TYPE TRANSCRIPTIONAL ACTIVATOR RHAS-RELATED"/>
    <property type="match status" value="1"/>
</dbReference>